<feature type="compositionally biased region" description="Gly residues" evidence="4">
    <location>
        <begin position="449"/>
        <end position="460"/>
    </location>
</feature>
<reference evidence="8 9" key="1">
    <citation type="submission" date="2019-08" db="EMBL/GenBank/DDBJ databases">
        <title>Deep-cultivation of Planctomycetes and their phenomic and genomic characterization uncovers novel biology.</title>
        <authorList>
            <person name="Wiegand S."/>
            <person name="Jogler M."/>
            <person name="Boedeker C."/>
            <person name="Pinto D."/>
            <person name="Vollmers J."/>
            <person name="Rivas-Marin E."/>
            <person name="Kohn T."/>
            <person name="Peeters S.H."/>
            <person name="Heuer A."/>
            <person name="Rast P."/>
            <person name="Oberbeckmann S."/>
            <person name="Bunk B."/>
            <person name="Jeske O."/>
            <person name="Meyerdierks A."/>
            <person name="Storesund J.E."/>
            <person name="Kallscheuer N."/>
            <person name="Luecker S."/>
            <person name="Lage O.M."/>
            <person name="Pohl T."/>
            <person name="Merkel B.J."/>
            <person name="Hornburger P."/>
            <person name="Mueller R.-W."/>
            <person name="Bruemmer F."/>
            <person name="Labrenz M."/>
            <person name="Spormann A.M."/>
            <person name="Op den Camp H."/>
            <person name="Overmann J."/>
            <person name="Amann R."/>
            <person name="Jetten M.S.M."/>
            <person name="Mascher T."/>
            <person name="Medema M.H."/>
            <person name="Devos D.P."/>
            <person name="Kaster A.-K."/>
            <person name="Ovreas L."/>
            <person name="Rohde M."/>
            <person name="Galperin M.Y."/>
            <person name="Jogler C."/>
        </authorList>
    </citation>
    <scope>NUCLEOTIDE SEQUENCE [LARGE SCALE GENOMIC DNA]</scope>
    <source>
        <strain evidence="8 9">OJF2</strain>
    </source>
</reference>
<evidence type="ECO:0000313" key="8">
    <source>
        <dbReference type="EMBL" id="QEH36237.1"/>
    </source>
</evidence>
<name>A0A5B9W7B2_9BACT</name>
<proteinExistence type="inferred from homology"/>
<dbReference type="RefSeq" id="WP_168222005.1">
    <property type="nucleotide sequence ID" value="NZ_CP042997.1"/>
</dbReference>
<dbReference type="GO" id="GO:0005886">
    <property type="term" value="C:plasma membrane"/>
    <property type="evidence" value="ECO:0007669"/>
    <property type="project" value="TreeGrafter"/>
</dbReference>
<dbReference type="Gene3D" id="2.40.420.20">
    <property type="match status" value="1"/>
</dbReference>
<dbReference type="KEGG" id="agv:OJF2_47970"/>
<dbReference type="InterPro" id="IPR058626">
    <property type="entry name" value="MdtA-like_b-barrel"/>
</dbReference>
<dbReference type="InterPro" id="IPR006143">
    <property type="entry name" value="RND_pump_MFP"/>
</dbReference>
<evidence type="ECO:0000256" key="4">
    <source>
        <dbReference type="SAM" id="MobiDB-lite"/>
    </source>
</evidence>
<dbReference type="NCBIfam" id="TIGR01730">
    <property type="entry name" value="RND_mfp"/>
    <property type="match status" value="1"/>
</dbReference>
<dbReference type="Gene3D" id="2.40.30.170">
    <property type="match status" value="1"/>
</dbReference>
<dbReference type="Gene3D" id="1.10.287.470">
    <property type="entry name" value="Helix hairpin bin"/>
    <property type="match status" value="2"/>
</dbReference>
<dbReference type="InterPro" id="IPR058625">
    <property type="entry name" value="MdtA-like_BSH"/>
</dbReference>
<keyword evidence="3" id="KW-0175">Coiled coil</keyword>
<dbReference type="AlphaFoldDB" id="A0A5B9W7B2"/>
<dbReference type="Pfam" id="PF25967">
    <property type="entry name" value="RND-MFP_C"/>
    <property type="match status" value="1"/>
</dbReference>
<dbReference type="PROSITE" id="PS51257">
    <property type="entry name" value="PROKAR_LIPOPROTEIN"/>
    <property type="match status" value="1"/>
</dbReference>
<dbReference type="GO" id="GO:0022857">
    <property type="term" value="F:transmembrane transporter activity"/>
    <property type="evidence" value="ECO:0007669"/>
    <property type="project" value="InterPro"/>
</dbReference>
<accession>A0A5B9W7B2</accession>
<evidence type="ECO:0000256" key="2">
    <source>
        <dbReference type="ARBA" id="ARBA00009477"/>
    </source>
</evidence>
<evidence type="ECO:0000259" key="6">
    <source>
        <dbReference type="Pfam" id="PF25944"/>
    </source>
</evidence>
<evidence type="ECO:0000256" key="1">
    <source>
        <dbReference type="ARBA" id="ARBA00004196"/>
    </source>
</evidence>
<feature type="region of interest" description="Disordered" evidence="4">
    <location>
        <begin position="420"/>
        <end position="460"/>
    </location>
</feature>
<feature type="coiled-coil region" evidence="3">
    <location>
        <begin position="107"/>
        <end position="155"/>
    </location>
</feature>
<feature type="domain" description="Multidrug resistance protein MdtA-like barrel-sandwich hybrid" evidence="5">
    <location>
        <begin position="70"/>
        <end position="255"/>
    </location>
</feature>
<organism evidence="8 9">
    <name type="scientific">Aquisphaera giovannonii</name>
    <dbReference type="NCBI Taxonomy" id="406548"/>
    <lineage>
        <taxon>Bacteria</taxon>
        <taxon>Pseudomonadati</taxon>
        <taxon>Planctomycetota</taxon>
        <taxon>Planctomycetia</taxon>
        <taxon>Isosphaerales</taxon>
        <taxon>Isosphaeraceae</taxon>
        <taxon>Aquisphaera</taxon>
    </lineage>
</organism>
<feature type="domain" description="Multidrug resistance protein MdtA-like beta-barrel" evidence="6">
    <location>
        <begin position="270"/>
        <end position="354"/>
    </location>
</feature>
<dbReference type="Pfam" id="PF25917">
    <property type="entry name" value="BSH_RND"/>
    <property type="match status" value="1"/>
</dbReference>
<keyword evidence="9" id="KW-1185">Reference proteome</keyword>
<evidence type="ECO:0000313" key="9">
    <source>
        <dbReference type="Proteomes" id="UP000324233"/>
    </source>
</evidence>
<dbReference type="Pfam" id="PF25944">
    <property type="entry name" value="Beta-barrel_RND"/>
    <property type="match status" value="1"/>
</dbReference>
<evidence type="ECO:0000256" key="3">
    <source>
        <dbReference type="SAM" id="Coils"/>
    </source>
</evidence>
<dbReference type="InterPro" id="IPR058627">
    <property type="entry name" value="MdtA-like_C"/>
</dbReference>
<dbReference type="Proteomes" id="UP000324233">
    <property type="component" value="Chromosome"/>
</dbReference>
<gene>
    <name evidence="8" type="primary">ttgG</name>
    <name evidence="8" type="ORF">OJF2_47970</name>
</gene>
<dbReference type="GO" id="GO:0030313">
    <property type="term" value="C:cell envelope"/>
    <property type="evidence" value="ECO:0007669"/>
    <property type="project" value="UniProtKB-SubCell"/>
</dbReference>
<evidence type="ECO:0000259" key="5">
    <source>
        <dbReference type="Pfam" id="PF25917"/>
    </source>
</evidence>
<dbReference type="EMBL" id="CP042997">
    <property type="protein sequence ID" value="QEH36237.1"/>
    <property type="molecule type" value="Genomic_DNA"/>
</dbReference>
<dbReference type="Gene3D" id="2.40.50.100">
    <property type="match status" value="2"/>
</dbReference>
<comment type="subcellular location">
    <subcellularLocation>
        <location evidence="1">Cell envelope</location>
    </subcellularLocation>
</comment>
<dbReference type="GO" id="GO:0046677">
    <property type="term" value="P:response to antibiotic"/>
    <property type="evidence" value="ECO:0007669"/>
    <property type="project" value="TreeGrafter"/>
</dbReference>
<sequence>MVLRLRMRMAPGLRRGLALAAVGAAWIGGCSRAKQAAQAPPPPVVSVVEARRMTVPIMAEPIGTTVALQEVSVRARVRGFLKEMHFAEGGEVKKGQLLFVIDEEPFKAELAAAKAKLEQAEASLKKAQDSRSREVAAAQRALSQSLLDLAKVEERREEALFQRKATSVEDVERKRAIRKRDAAQVDADQASLEQANADYGTALLGAQADVAYAKAQVVNAEIELGYCRMMSPIDGRIGLAKVKPGNLVGPATNAGMADFSELAVIRQLDPIGVDVQVASAYLEQVTKLVAAGLPIEIYRPGGEGRAGRRFPGKTTAIDNSIDETTSTFRVRSEVPNPEKMILPGEYVKVDVKVGEVGDAVVVPQQAVIETQAGPTVSIVDERNKVAVVPVKASFTYNGLRVLEGGIRPGQKVIVEGLQSARPGTTVRPEPAPPEIAAVDAQADGNAPAGKGGPGQAGRKP</sequence>
<evidence type="ECO:0000259" key="7">
    <source>
        <dbReference type="Pfam" id="PF25967"/>
    </source>
</evidence>
<dbReference type="PANTHER" id="PTHR30158">
    <property type="entry name" value="ACRA/E-RELATED COMPONENT OF DRUG EFFLUX TRANSPORTER"/>
    <property type="match status" value="1"/>
</dbReference>
<feature type="domain" description="Multidrug resistance protein MdtA-like C-terminal permuted SH3" evidence="7">
    <location>
        <begin position="358"/>
        <end position="418"/>
    </location>
</feature>
<protein>
    <submittedName>
        <fullName evidence="8">Toluene efflux pump periplasmic linker protein TtgG</fullName>
    </submittedName>
</protein>
<comment type="similarity">
    <text evidence="2">Belongs to the membrane fusion protein (MFP) (TC 8.A.1) family.</text>
</comment>
<dbReference type="SUPFAM" id="SSF111369">
    <property type="entry name" value="HlyD-like secretion proteins"/>
    <property type="match status" value="2"/>
</dbReference>